<evidence type="ECO:0000313" key="9">
    <source>
        <dbReference type="Proteomes" id="UP001234581"/>
    </source>
</evidence>
<dbReference type="FunFam" id="3.30.2410.10:FF:000011">
    <property type="entry name" value="Putative Ubiquitin-protein ligase E3C"/>
    <property type="match status" value="1"/>
</dbReference>
<name>A0AAD7XP74_9FUNG</name>
<evidence type="ECO:0000256" key="4">
    <source>
        <dbReference type="ARBA" id="ARBA00022786"/>
    </source>
</evidence>
<dbReference type="SMART" id="SM00119">
    <property type="entry name" value="HECTc"/>
    <property type="match status" value="1"/>
</dbReference>
<dbReference type="Gene3D" id="3.30.2160.10">
    <property type="entry name" value="Hect, E3 ligase catalytic domain"/>
    <property type="match status" value="1"/>
</dbReference>
<dbReference type="RefSeq" id="XP_058336443.1">
    <property type="nucleotide sequence ID" value="XM_058492790.1"/>
</dbReference>
<keyword evidence="4 5" id="KW-0833">Ubl conjugation pathway</keyword>
<dbReference type="Proteomes" id="UP001234581">
    <property type="component" value="Unassembled WGS sequence"/>
</dbReference>
<dbReference type="InterPro" id="IPR044611">
    <property type="entry name" value="E3A/B/C-like"/>
</dbReference>
<dbReference type="PANTHER" id="PTHR45700:SF3">
    <property type="entry name" value="UBIQUITIN-PROTEIN LIGASE E3B"/>
    <property type="match status" value="1"/>
</dbReference>
<organism evidence="8 9">
    <name type="scientific">Lichtheimia ornata</name>
    <dbReference type="NCBI Taxonomy" id="688661"/>
    <lineage>
        <taxon>Eukaryota</taxon>
        <taxon>Fungi</taxon>
        <taxon>Fungi incertae sedis</taxon>
        <taxon>Mucoromycota</taxon>
        <taxon>Mucoromycotina</taxon>
        <taxon>Mucoromycetes</taxon>
        <taxon>Mucorales</taxon>
        <taxon>Lichtheimiaceae</taxon>
        <taxon>Lichtheimia</taxon>
    </lineage>
</organism>
<dbReference type="InterPro" id="IPR000569">
    <property type="entry name" value="HECT_dom"/>
</dbReference>
<dbReference type="FunFam" id="3.30.2160.10:FF:000002">
    <property type="entry name" value="Putative Ubiquitin-protein ligase E3C"/>
    <property type="match status" value="1"/>
</dbReference>
<keyword evidence="3" id="KW-0808">Transferase</keyword>
<dbReference type="GO" id="GO:0061630">
    <property type="term" value="F:ubiquitin protein ligase activity"/>
    <property type="evidence" value="ECO:0007669"/>
    <property type="project" value="UniProtKB-EC"/>
</dbReference>
<dbReference type="GeneID" id="83220238"/>
<dbReference type="Pfam" id="PF00632">
    <property type="entry name" value="HECT"/>
    <property type="match status" value="1"/>
</dbReference>
<comment type="catalytic activity">
    <reaction evidence="1">
        <text>S-ubiquitinyl-[E2 ubiquitin-conjugating enzyme]-L-cysteine + [acceptor protein]-L-lysine = [E2 ubiquitin-conjugating enzyme]-L-cysteine + N(6)-ubiquitinyl-[acceptor protein]-L-lysine.</text>
        <dbReference type="EC" id="2.3.2.26"/>
    </reaction>
</comment>
<feature type="active site" description="Glycyl thioester intermediate" evidence="5">
    <location>
        <position position="1092"/>
    </location>
</feature>
<dbReference type="InterPro" id="IPR035983">
    <property type="entry name" value="Hect_E3_ubiquitin_ligase"/>
</dbReference>
<evidence type="ECO:0000256" key="1">
    <source>
        <dbReference type="ARBA" id="ARBA00000885"/>
    </source>
</evidence>
<dbReference type="EMBL" id="JARTCD010000174">
    <property type="protein sequence ID" value="KAJ8651529.1"/>
    <property type="molecule type" value="Genomic_DNA"/>
</dbReference>
<keyword evidence="9" id="KW-1185">Reference proteome</keyword>
<reference evidence="8 9" key="1">
    <citation type="submission" date="2023-03" db="EMBL/GenBank/DDBJ databases">
        <title>Genome sequence of Lichtheimia ornata CBS 291.66.</title>
        <authorList>
            <person name="Mohabir J.T."/>
            <person name="Shea T.P."/>
            <person name="Kurbessoian T."/>
            <person name="Berby B."/>
            <person name="Fontaine J."/>
            <person name="Livny J."/>
            <person name="Gnirke A."/>
            <person name="Stajich J.E."/>
            <person name="Cuomo C.A."/>
        </authorList>
    </citation>
    <scope>NUCLEOTIDE SEQUENCE [LARGE SCALE GENOMIC DNA]</scope>
    <source>
        <strain evidence="8">CBS 291.66</strain>
    </source>
</reference>
<dbReference type="PANTHER" id="PTHR45700">
    <property type="entry name" value="UBIQUITIN-PROTEIN LIGASE E3C"/>
    <property type="match status" value="1"/>
</dbReference>
<gene>
    <name evidence="8" type="ORF">O0I10_012907</name>
</gene>
<proteinExistence type="predicted"/>
<evidence type="ECO:0000256" key="2">
    <source>
        <dbReference type="ARBA" id="ARBA00012485"/>
    </source>
</evidence>
<evidence type="ECO:0000259" key="7">
    <source>
        <dbReference type="PROSITE" id="PS50237"/>
    </source>
</evidence>
<dbReference type="EC" id="2.3.2.26" evidence="2"/>
<dbReference type="GO" id="GO:0006511">
    <property type="term" value="P:ubiquitin-dependent protein catabolic process"/>
    <property type="evidence" value="ECO:0007669"/>
    <property type="project" value="TreeGrafter"/>
</dbReference>
<protein>
    <recommendedName>
        <fullName evidence="2">HECT-type E3 ubiquitin transferase</fullName>
        <ecNumber evidence="2">2.3.2.26</ecNumber>
    </recommendedName>
</protein>
<accession>A0AAD7XP74</accession>
<evidence type="ECO:0000256" key="6">
    <source>
        <dbReference type="SAM" id="Coils"/>
    </source>
</evidence>
<sequence>MFTPTNQDKKAFVERTRVERQRREKERLEKETHTKQEKAAHILQQWWQRHCRQRRALSECWALWDKQLDHHFLTIVECFRLVGIYCFLCRHEPRQSNNNKRLVAVCKCLAAKHRAPTTTTTTTSTSTSTNDESGQQYMYHSLLLDNRYKERALGYLKYVLQQCLERVCAGTTMTDMYLAGPELNLLLHYLNPKTFVVKQPFDMHHTTPHPAESLLLSAQSILDDCLLSFNPRDAMIRRVERAAKLEQRKARKGGSLSSADDTKELRSLQLWLTTMTRICLFPLESSITESQRQSRLVYTITSVLSVPLITTMVNKMIVQHLQKLADVDVVISLFKTKNHGDEILLDALQGNGHLFVLANLLEFIREADDSPAAVDKVVQLTNCLGNRCRLHISDRQISKYKHYHPLFKWSCSSWGNSIDVVVYERVQAQLEYLWSRSFMDRVFVDVLNFDSTKLFGGGAAAAGAAAGAKDGLKTRLFKKKNQATLLDSKDYAHVVELSMNVESIFAMYMLLISLFPTQRMEIINKIAFTTRLIPQLWRAMNTFGPRGRMSIYLDAARREDGNVEKEPLIKVLQMFCEAASLVFLTLDDTDIFEHETPFSTQDLIDMSTFLNTFYFALLQHAKSDQQNDAAVAAASIRAFRAAHRLLLQIYDLDMRHPFCPEGHWLLVSDPTIKQSILSLFNTSKPPAAASFLDRFRQGDPVPLRILQLMPHTIPFETRLTIFRDWIAHDRANTMRTGHCSIRVRRNHILEDGIRGLGGIPPAAWKGVIRVTFVNELGVEEAGIDHGGPFKDFVSLLVNQVSEPSFGLFATTASTNLVYPSPASSIHGKSHIRLFEFIGKVIGKAIYEGILSDIQFASFLLAKLLGRNVFLQELRELDEDVWRNLIFLKRYDGCVEDLGLYFATDEEAFGHVTTHELKYRGKNTPVTNENKIEYVYRMADYKLNQQTREQTRAFVDGFRSIITEGWIKVFSPPELQRVISGEDTDFDVADLRQHTEYHNGYFDQHPIIRSLWQIIQEFNSEEKRAFLKFVTSCSKPPLGGFSYLYPPFTIRMVTVDPDARQGTVDGLGMVKTLFKIGNGSTNKGGRLPTASTCFNLLKLPAYTKKSLLREKLRYAINANTGFELS</sequence>
<dbReference type="CDD" id="cd00078">
    <property type="entry name" value="HECTc"/>
    <property type="match status" value="1"/>
</dbReference>
<evidence type="ECO:0000256" key="3">
    <source>
        <dbReference type="ARBA" id="ARBA00022679"/>
    </source>
</evidence>
<dbReference type="AlphaFoldDB" id="A0AAD7XP74"/>
<feature type="coiled-coil region" evidence="6">
    <location>
        <begin position="11"/>
        <end position="38"/>
    </location>
</feature>
<evidence type="ECO:0000256" key="5">
    <source>
        <dbReference type="PROSITE-ProRule" id="PRU00104"/>
    </source>
</evidence>
<evidence type="ECO:0000313" key="8">
    <source>
        <dbReference type="EMBL" id="KAJ8651529.1"/>
    </source>
</evidence>
<dbReference type="PROSITE" id="PS50237">
    <property type="entry name" value="HECT"/>
    <property type="match status" value="1"/>
</dbReference>
<feature type="domain" description="HECT" evidence="7">
    <location>
        <begin position="760"/>
        <end position="1124"/>
    </location>
</feature>
<dbReference type="Gene3D" id="3.90.1750.10">
    <property type="entry name" value="Hect, E3 ligase catalytic domains"/>
    <property type="match status" value="1"/>
</dbReference>
<comment type="caution">
    <text evidence="8">The sequence shown here is derived from an EMBL/GenBank/DDBJ whole genome shotgun (WGS) entry which is preliminary data.</text>
</comment>
<dbReference type="Gene3D" id="3.30.2410.10">
    <property type="entry name" value="Hect, E3 ligase catalytic domain"/>
    <property type="match status" value="1"/>
</dbReference>
<dbReference type="SUPFAM" id="SSF56204">
    <property type="entry name" value="Hect, E3 ligase catalytic domain"/>
    <property type="match status" value="1"/>
</dbReference>
<dbReference type="GO" id="GO:0000209">
    <property type="term" value="P:protein polyubiquitination"/>
    <property type="evidence" value="ECO:0007669"/>
    <property type="project" value="InterPro"/>
</dbReference>
<keyword evidence="6" id="KW-0175">Coiled coil</keyword>